<feature type="transmembrane region" description="Helical" evidence="1">
    <location>
        <begin position="62"/>
        <end position="84"/>
    </location>
</feature>
<protein>
    <recommendedName>
        <fullName evidence="2">VTT domain-containing protein</fullName>
    </recommendedName>
</protein>
<dbReference type="PANTHER" id="PTHR46826:SF1">
    <property type="entry name" value="TVP38_TMEM64 FAMILY MEMBRANE PROTEIN YDJX"/>
    <property type="match status" value="1"/>
</dbReference>
<keyword evidence="1" id="KW-0472">Membrane</keyword>
<dbReference type="EMBL" id="LGRX02025622">
    <property type="protein sequence ID" value="KAK3252113.1"/>
    <property type="molecule type" value="Genomic_DNA"/>
</dbReference>
<name>A0AAE0F546_9CHLO</name>
<dbReference type="Pfam" id="PF09335">
    <property type="entry name" value="VTT_dom"/>
    <property type="match status" value="1"/>
</dbReference>
<comment type="caution">
    <text evidence="3">The sequence shown here is derived from an EMBL/GenBank/DDBJ whole genome shotgun (WGS) entry which is preliminary data.</text>
</comment>
<feature type="transmembrane region" description="Helical" evidence="1">
    <location>
        <begin position="96"/>
        <end position="117"/>
    </location>
</feature>
<dbReference type="AlphaFoldDB" id="A0AAE0F546"/>
<dbReference type="Proteomes" id="UP001190700">
    <property type="component" value="Unassembled WGS sequence"/>
</dbReference>
<proteinExistence type="predicted"/>
<organism evidence="3 4">
    <name type="scientific">Cymbomonas tetramitiformis</name>
    <dbReference type="NCBI Taxonomy" id="36881"/>
    <lineage>
        <taxon>Eukaryota</taxon>
        <taxon>Viridiplantae</taxon>
        <taxon>Chlorophyta</taxon>
        <taxon>Pyramimonadophyceae</taxon>
        <taxon>Pyramimonadales</taxon>
        <taxon>Pyramimonadaceae</taxon>
        <taxon>Cymbomonas</taxon>
    </lineage>
</organism>
<feature type="transmembrane region" description="Helical" evidence="1">
    <location>
        <begin position="22"/>
        <end position="41"/>
    </location>
</feature>
<evidence type="ECO:0000313" key="4">
    <source>
        <dbReference type="Proteomes" id="UP001190700"/>
    </source>
</evidence>
<accession>A0AAE0F546</accession>
<reference evidence="3 4" key="1">
    <citation type="journal article" date="2015" name="Genome Biol. Evol.">
        <title>Comparative Genomics of a Bacterivorous Green Alga Reveals Evolutionary Causalities and Consequences of Phago-Mixotrophic Mode of Nutrition.</title>
        <authorList>
            <person name="Burns J.A."/>
            <person name="Paasch A."/>
            <person name="Narechania A."/>
            <person name="Kim E."/>
        </authorList>
    </citation>
    <scope>NUCLEOTIDE SEQUENCE [LARGE SCALE GENOMIC DNA]</scope>
    <source>
        <strain evidence="3 4">PLY_AMNH</strain>
    </source>
</reference>
<keyword evidence="1" id="KW-0812">Transmembrane</keyword>
<dbReference type="InterPro" id="IPR053240">
    <property type="entry name" value="VTT_domain"/>
</dbReference>
<keyword evidence="4" id="KW-1185">Reference proteome</keyword>
<keyword evidence="1" id="KW-1133">Transmembrane helix</keyword>
<evidence type="ECO:0000313" key="3">
    <source>
        <dbReference type="EMBL" id="KAK3252113.1"/>
    </source>
</evidence>
<gene>
    <name evidence="3" type="ORF">CYMTET_38574</name>
</gene>
<sequence>MLPAAPSTDMISNEDQEVVRNTAAAIAVALLLIAGAAFYSEDLSILVTEFAETVAQMGTTGYLIYMAAYIFLEVVAIPSFPLAWGAVIFGKLGGGAMIVVSATVSATLAFLFSRYIARDRILPIAEKNEAFSSVNTALNNDAFRIVFLLRLSPVIPGAIANYFYGVTTVELAPYIAGTAFGEVPGAIASISAGTVGQTLGNAEGGNVDTIILVSGVAATVAALSLVNEVATKELKANLPGVDAGALSSSKQRNKNSQ</sequence>
<dbReference type="PANTHER" id="PTHR46826">
    <property type="match status" value="1"/>
</dbReference>
<evidence type="ECO:0000259" key="2">
    <source>
        <dbReference type="Pfam" id="PF09335"/>
    </source>
</evidence>
<dbReference type="InterPro" id="IPR032816">
    <property type="entry name" value="VTT_dom"/>
</dbReference>
<evidence type="ECO:0000256" key="1">
    <source>
        <dbReference type="SAM" id="Phobius"/>
    </source>
</evidence>
<feature type="domain" description="VTT" evidence="2">
    <location>
        <begin position="82"/>
        <end position="193"/>
    </location>
</feature>